<accession>A0A0F9TYG0</accession>
<organism evidence="1">
    <name type="scientific">marine sediment metagenome</name>
    <dbReference type="NCBI Taxonomy" id="412755"/>
    <lineage>
        <taxon>unclassified sequences</taxon>
        <taxon>metagenomes</taxon>
        <taxon>ecological metagenomes</taxon>
    </lineage>
</organism>
<dbReference type="AlphaFoldDB" id="A0A0F9TYG0"/>
<proteinExistence type="predicted"/>
<protein>
    <submittedName>
        <fullName evidence="1">Uncharacterized protein</fullName>
    </submittedName>
</protein>
<dbReference type="EMBL" id="LAZR01001331">
    <property type="protein sequence ID" value="KKN46433.1"/>
    <property type="molecule type" value="Genomic_DNA"/>
</dbReference>
<name>A0A0F9TYG0_9ZZZZ</name>
<sequence length="156" mass="18918">MYEISKELLKDKEQKLLTEQDRKRIITSFKRINDDDRILLLLSHIEGREIVASKKILHTAFFKLKENFSQHFKNFCFTTNENYPFCKRVDDIFFRFQNCRALSMKNPTYESYLISDEVKQMIREKIQPNIEEEDQNFMEDLVGMIQIVKEFLEHHE</sequence>
<comment type="caution">
    <text evidence="1">The sequence shown here is derived from an EMBL/GenBank/DDBJ whole genome shotgun (WGS) entry which is preliminary data.</text>
</comment>
<gene>
    <name evidence="1" type="ORF">LCGC14_0673100</name>
</gene>
<reference evidence="1" key="1">
    <citation type="journal article" date="2015" name="Nature">
        <title>Complex archaea that bridge the gap between prokaryotes and eukaryotes.</title>
        <authorList>
            <person name="Spang A."/>
            <person name="Saw J.H."/>
            <person name="Jorgensen S.L."/>
            <person name="Zaremba-Niedzwiedzka K."/>
            <person name="Martijn J."/>
            <person name="Lind A.E."/>
            <person name="van Eijk R."/>
            <person name="Schleper C."/>
            <person name="Guy L."/>
            <person name="Ettema T.J."/>
        </authorList>
    </citation>
    <scope>NUCLEOTIDE SEQUENCE</scope>
</reference>
<evidence type="ECO:0000313" key="1">
    <source>
        <dbReference type="EMBL" id="KKN46433.1"/>
    </source>
</evidence>